<feature type="compositionally biased region" description="Low complexity" evidence="1">
    <location>
        <begin position="36"/>
        <end position="45"/>
    </location>
</feature>
<feature type="compositionally biased region" description="Basic and acidic residues" evidence="1">
    <location>
        <begin position="13"/>
        <end position="31"/>
    </location>
</feature>
<protein>
    <submittedName>
        <fullName evidence="2">Uncharacterized protein</fullName>
    </submittedName>
</protein>
<organism evidence="2 3">
    <name type="scientific">Tritrichomonas musculus</name>
    <dbReference type="NCBI Taxonomy" id="1915356"/>
    <lineage>
        <taxon>Eukaryota</taxon>
        <taxon>Metamonada</taxon>
        <taxon>Parabasalia</taxon>
        <taxon>Tritrichomonadida</taxon>
        <taxon>Tritrichomonadidae</taxon>
        <taxon>Tritrichomonas</taxon>
    </lineage>
</organism>
<dbReference type="EMBL" id="JAPFFF010000058">
    <property type="protein sequence ID" value="KAK8837647.1"/>
    <property type="molecule type" value="Genomic_DNA"/>
</dbReference>
<evidence type="ECO:0000313" key="2">
    <source>
        <dbReference type="EMBL" id="KAK8837647.1"/>
    </source>
</evidence>
<comment type="caution">
    <text evidence="2">The sequence shown here is derived from an EMBL/GenBank/DDBJ whole genome shotgun (WGS) entry which is preliminary data.</text>
</comment>
<feature type="region of interest" description="Disordered" evidence="1">
    <location>
        <begin position="1"/>
        <end position="54"/>
    </location>
</feature>
<accession>A0ABR2GW87</accession>
<name>A0ABR2GW87_9EUKA</name>
<gene>
    <name evidence="2" type="ORF">M9Y10_036179</name>
</gene>
<proteinExistence type="predicted"/>
<evidence type="ECO:0000256" key="1">
    <source>
        <dbReference type="SAM" id="MobiDB-lite"/>
    </source>
</evidence>
<evidence type="ECO:0000313" key="3">
    <source>
        <dbReference type="Proteomes" id="UP001470230"/>
    </source>
</evidence>
<keyword evidence="3" id="KW-1185">Reference proteome</keyword>
<dbReference type="Proteomes" id="UP001470230">
    <property type="component" value="Unassembled WGS sequence"/>
</dbReference>
<reference evidence="2 3" key="1">
    <citation type="submission" date="2024-04" db="EMBL/GenBank/DDBJ databases">
        <title>Tritrichomonas musculus Genome.</title>
        <authorList>
            <person name="Alves-Ferreira E."/>
            <person name="Grigg M."/>
            <person name="Lorenzi H."/>
            <person name="Galac M."/>
        </authorList>
    </citation>
    <scope>NUCLEOTIDE SEQUENCE [LARGE SCALE GENOMIC DNA]</scope>
    <source>
        <strain evidence="2 3">EAF2021</strain>
    </source>
</reference>
<sequence length="598" mass="67237">MSKIPILNRGNNNRRDSLARPDAFKHNEPRRPLSRISNNQISSQNTPKVKSKRSNIFLHQPTMSGLNGRKLPDDILGKQKTVGNGNSLDLLFRYINKIGKPFFVPEFSNLVFPKALSTLHQITVSKYESKKNLKKNPRSSIAVASEITDTDNKPKDLGLTPVFDQFNLMIRNNKNQLMCMTDFLLLYCAYLIIVCEGNSDNMNLPLYFLKIFIQLPDLPKRPQEAEVLASALMKKAGSEPAVRGHSTEAMNFLVHYENSILNRVRSGCECHDTALSEFCRKVMALFNGGLPTNQAPPPPTFATISEIATESVSNDMMTSFLSAFEAGEKPRDLISFISNIVQTMNRFARSAPILEKGSNLIKFSLNLLQPSPPIETVSQVINLCYSILSGELFLSGNDSFDALEAIQSLSNIIFEIIPSDVLLAAIAATIANSADSLLCLLMKKLSEYYQEHRNEINKRQLAEIASTLDAFHPDFKERPPFLNINFGLDEKLASMTESIEKLMNPDTLFEEMENVIKQDPAILNDYPLYLRGFLQRAYYLYHNEEPAGMSEDQRQLAESMTQEINSISNEDLVNGGKYSVEVLSAQLEEMKSYNNSSW</sequence>